<gene>
    <name evidence="1" type="ORF">A2Z21_08190</name>
</gene>
<dbReference type="Gene3D" id="3.10.20.310">
    <property type="entry name" value="membrane protein fhac"/>
    <property type="match status" value="1"/>
</dbReference>
<dbReference type="Proteomes" id="UP000179157">
    <property type="component" value="Unassembled WGS sequence"/>
</dbReference>
<name>A0A1F5UNM7_FRAXR</name>
<protein>
    <recommendedName>
        <fullName evidence="3">POTRA domain-containing protein</fullName>
    </recommendedName>
</protein>
<dbReference type="STRING" id="1817864.A2Z21_08190"/>
<sequence length="213" mass="24151">MLLRGRALVIDEITVEGGERIGAAEVRVTSSLQVGQIWNSSAQENVLQALHRLPNVRTVNLQVENHPQGRVGVHIRVEDREPYGIISLMGRGLFWVDGEGFLLGDMEGKPYLPIVTGLRTVKTPSGEQVATEQAQRVIQEFYSLEGRRLSHFTQLDYREYDLELHSQEGWRVLLPIRGLAHQLTRLDRVFSALGDSRWRTLDLRFEGEVMLGP</sequence>
<evidence type="ECO:0000313" key="1">
    <source>
        <dbReference type="EMBL" id="OGF52746.1"/>
    </source>
</evidence>
<dbReference type="AlphaFoldDB" id="A0A1F5UNM7"/>
<proteinExistence type="predicted"/>
<comment type="caution">
    <text evidence="1">The sequence shown here is derived from an EMBL/GenBank/DDBJ whole genome shotgun (WGS) entry which is preliminary data.</text>
</comment>
<reference evidence="1 2" key="1">
    <citation type="journal article" date="2016" name="Nat. Commun.">
        <title>Thousands of microbial genomes shed light on interconnected biogeochemical processes in an aquifer system.</title>
        <authorList>
            <person name="Anantharaman K."/>
            <person name="Brown C.T."/>
            <person name="Hug L.A."/>
            <person name="Sharon I."/>
            <person name="Castelle C.J."/>
            <person name="Probst A.J."/>
            <person name="Thomas B.C."/>
            <person name="Singh A."/>
            <person name="Wilkins M.J."/>
            <person name="Karaoz U."/>
            <person name="Brodie E.L."/>
            <person name="Williams K.H."/>
            <person name="Hubbard S.S."/>
            <person name="Banfield J.F."/>
        </authorList>
    </citation>
    <scope>NUCLEOTIDE SEQUENCE [LARGE SCALE GENOMIC DNA]</scope>
    <source>
        <strain evidence="2">RBG_16_55_9</strain>
    </source>
</reference>
<evidence type="ECO:0000313" key="2">
    <source>
        <dbReference type="Proteomes" id="UP000179157"/>
    </source>
</evidence>
<accession>A0A1F5UNM7</accession>
<evidence type="ECO:0008006" key="3">
    <source>
        <dbReference type="Google" id="ProtNLM"/>
    </source>
</evidence>
<dbReference type="EMBL" id="MFGX01000130">
    <property type="protein sequence ID" value="OGF52746.1"/>
    <property type="molecule type" value="Genomic_DNA"/>
</dbReference>
<organism evidence="1 2">
    <name type="scientific">Fraserbacteria sp. (strain RBG_16_55_9)</name>
    <dbReference type="NCBI Taxonomy" id="1817864"/>
    <lineage>
        <taxon>Bacteria</taxon>
        <taxon>Candidatus Fraseribacteriota</taxon>
    </lineage>
</organism>